<comment type="caution">
    <text evidence="2">The sequence shown here is derived from an EMBL/GenBank/DDBJ whole genome shotgun (WGS) entry which is preliminary data.</text>
</comment>
<gene>
    <name evidence="2" type="ORF">EG028_06750</name>
</gene>
<sequence length="288" mass="31462">MNMILITGATGHLGGLVVDFLLKRRHAAGISVMARDPGRAKELHVAIRPGDYNEYGSLLTAFKGVDQLYFISASDVTRRELQHMNVVKAAAEAGVRHVIYTSFQRKKDNPDSPIAFVTKAHIDTEAAIINAGFLYTILRHNLYLDYVPIYIGEHVIERGVIYQPAGKGKVAYAARNDMAEAGVNVLTSPGHENKTYDFSNTRSWSYSDIAKILTEVSGKKITHVSPTAAEFKTSMLHEGLPDEVVDSAAAFALAIKAGEFDTPGTELEKLLGHAPVSAEEYLRGVYGK</sequence>
<dbReference type="InterPro" id="IPR008030">
    <property type="entry name" value="NmrA-like"/>
</dbReference>
<name>A0A3N4ME56_9BACT</name>
<dbReference type="SUPFAM" id="SSF51735">
    <property type="entry name" value="NAD(P)-binding Rossmann-fold domains"/>
    <property type="match status" value="1"/>
</dbReference>
<protein>
    <submittedName>
        <fullName evidence="2">SDR family oxidoreductase</fullName>
    </submittedName>
</protein>
<feature type="domain" description="NmrA-like" evidence="1">
    <location>
        <begin position="3"/>
        <end position="281"/>
    </location>
</feature>
<dbReference type="AlphaFoldDB" id="A0A3N4ME56"/>
<dbReference type="PANTHER" id="PTHR47129:SF1">
    <property type="entry name" value="NMRA-LIKE DOMAIN-CONTAINING PROTEIN"/>
    <property type="match status" value="1"/>
</dbReference>
<accession>A0A3N4ME56</accession>
<evidence type="ECO:0000313" key="2">
    <source>
        <dbReference type="EMBL" id="RPD41858.1"/>
    </source>
</evidence>
<dbReference type="Gene3D" id="3.40.50.720">
    <property type="entry name" value="NAD(P)-binding Rossmann-like Domain"/>
    <property type="match status" value="1"/>
</dbReference>
<organism evidence="2 3">
    <name type="scientific">Chitinophaga barathri</name>
    <dbReference type="NCBI Taxonomy" id="1647451"/>
    <lineage>
        <taxon>Bacteria</taxon>
        <taxon>Pseudomonadati</taxon>
        <taxon>Bacteroidota</taxon>
        <taxon>Chitinophagia</taxon>
        <taxon>Chitinophagales</taxon>
        <taxon>Chitinophagaceae</taxon>
        <taxon>Chitinophaga</taxon>
    </lineage>
</organism>
<dbReference type="Gene3D" id="3.90.25.10">
    <property type="entry name" value="UDP-galactose 4-epimerase, domain 1"/>
    <property type="match status" value="1"/>
</dbReference>
<dbReference type="OrthoDB" id="9780595at2"/>
<dbReference type="Proteomes" id="UP000279089">
    <property type="component" value="Unassembled WGS sequence"/>
</dbReference>
<dbReference type="EMBL" id="RMBX01000003">
    <property type="protein sequence ID" value="RPD41858.1"/>
    <property type="molecule type" value="Genomic_DNA"/>
</dbReference>
<evidence type="ECO:0000313" key="3">
    <source>
        <dbReference type="Proteomes" id="UP000279089"/>
    </source>
</evidence>
<dbReference type="InterPro" id="IPR052718">
    <property type="entry name" value="NmrA-type_oxidoreductase"/>
</dbReference>
<evidence type="ECO:0000259" key="1">
    <source>
        <dbReference type="Pfam" id="PF05368"/>
    </source>
</evidence>
<reference evidence="3" key="1">
    <citation type="submission" date="2018-11" db="EMBL/GenBank/DDBJ databases">
        <title>Chitinophaga lutea sp.nov., isolate from arsenic contaminated soil.</title>
        <authorList>
            <person name="Zong Y."/>
        </authorList>
    </citation>
    <scope>NUCLEOTIDE SEQUENCE [LARGE SCALE GENOMIC DNA]</scope>
    <source>
        <strain evidence="3">YLT18</strain>
    </source>
</reference>
<dbReference type="PANTHER" id="PTHR47129">
    <property type="entry name" value="QUINONE OXIDOREDUCTASE 2"/>
    <property type="match status" value="1"/>
</dbReference>
<proteinExistence type="predicted"/>
<dbReference type="InterPro" id="IPR036291">
    <property type="entry name" value="NAD(P)-bd_dom_sf"/>
</dbReference>
<dbReference type="Pfam" id="PF05368">
    <property type="entry name" value="NmrA"/>
    <property type="match status" value="1"/>
</dbReference>
<dbReference type="CDD" id="cd05269">
    <property type="entry name" value="TMR_SDR_a"/>
    <property type="match status" value="1"/>
</dbReference>
<keyword evidence="3" id="KW-1185">Reference proteome</keyword>